<protein>
    <submittedName>
        <fullName evidence="2">CUB domain-containing protein</fullName>
    </submittedName>
</protein>
<dbReference type="Proteomes" id="UP000887576">
    <property type="component" value="Unplaced"/>
</dbReference>
<sequence>MMLRYFLPLFFNLLLYVIAEEGITSYEPSITYMDGINQWEKCNPYIGRTLTGKSGILISHHEYGTMSYKGSKNCILMIAAPLGYQIRLKILDLTIPGTPGVCDRDSLHILNHENPIDPGNFGRAAESQRTPGPIINNLCGPLWNNTQVVQSTHNALTIWWHTDSRTTGKTDESGFRILWSAFRKPTENDPCSVIDEFQCANSECIPSSLACNRFADCEDSSDLDKTRQIANNCKNMATDLFSKLDGPRKLLFCLAIVTVGIVICAAICAIFYFLMPNCLKTKTEASKSTFANANESLLNTQRPPVPNFLPPAQGIPSIVIGDYSRMPPNVPPKMYNPLQFQVTGSDQITNTTTTVKSSNPSAKTAGSYYIVPPPPATPAPSDYAYIQTETNNIII</sequence>
<reference evidence="2" key="1">
    <citation type="submission" date="2022-11" db="UniProtKB">
        <authorList>
            <consortium name="WormBaseParasite"/>
        </authorList>
    </citation>
    <scope>IDENTIFICATION</scope>
</reference>
<proteinExistence type="predicted"/>
<evidence type="ECO:0000313" key="2">
    <source>
        <dbReference type="WBParaSite" id="JU765_v2.g13064.t1"/>
    </source>
</evidence>
<dbReference type="WBParaSite" id="JU765_v2.g13064.t1">
    <property type="protein sequence ID" value="JU765_v2.g13064.t1"/>
    <property type="gene ID" value="JU765_v2.g13064"/>
</dbReference>
<name>A0AC34Q588_9BILA</name>
<organism evidence="1 2">
    <name type="scientific">Panagrolaimus sp. JU765</name>
    <dbReference type="NCBI Taxonomy" id="591449"/>
    <lineage>
        <taxon>Eukaryota</taxon>
        <taxon>Metazoa</taxon>
        <taxon>Ecdysozoa</taxon>
        <taxon>Nematoda</taxon>
        <taxon>Chromadorea</taxon>
        <taxon>Rhabditida</taxon>
        <taxon>Tylenchina</taxon>
        <taxon>Panagrolaimomorpha</taxon>
        <taxon>Panagrolaimoidea</taxon>
        <taxon>Panagrolaimidae</taxon>
        <taxon>Panagrolaimus</taxon>
    </lineage>
</organism>
<evidence type="ECO:0000313" key="1">
    <source>
        <dbReference type="Proteomes" id="UP000887576"/>
    </source>
</evidence>
<accession>A0AC34Q588</accession>